<dbReference type="SUPFAM" id="SSF52540">
    <property type="entry name" value="P-loop containing nucleoside triphosphate hydrolases"/>
    <property type="match status" value="1"/>
</dbReference>
<evidence type="ECO:0000313" key="1">
    <source>
        <dbReference type="EMBL" id="MFD1510680.1"/>
    </source>
</evidence>
<dbReference type="RefSeq" id="WP_379917087.1">
    <property type="nucleotide sequence ID" value="NZ_JBHUDD010000138.1"/>
</dbReference>
<evidence type="ECO:0000313" key="2">
    <source>
        <dbReference type="Proteomes" id="UP001597186"/>
    </source>
</evidence>
<gene>
    <name evidence="1" type="ORF">ACFTOW_14930</name>
</gene>
<dbReference type="Gene3D" id="3.40.50.300">
    <property type="entry name" value="P-loop containing nucleotide triphosphate hydrolases"/>
    <property type="match status" value="1"/>
</dbReference>
<dbReference type="Proteomes" id="UP001597186">
    <property type="component" value="Unassembled WGS sequence"/>
</dbReference>
<organism evidence="1 2">
    <name type="scientific">Lacimonas salitolerans</name>
    <dbReference type="NCBI Taxonomy" id="1323750"/>
    <lineage>
        <taxon>Bacteria</taxon>
        <taxon>Pseudomonadati</taxon>
        <taxon>Pseudomonadota</taxon>
        <taxon>Alphaproteobacteria</taxon>
        <taxon>Rhodobacterales</taxon>
        <taxon>Paracoccaceae</taxon>
        <taxon>Lacimonas</taxon>
    </lineage>
</organism>
<name>A0ABW4EHP5_9RHOB</name>
<protein>
    <recommendedName>
        <fullName evidence="3">Sulfotransferase family protein</fullName>
    </recommendedName>
</protein>
<sequence length="262" mass="29959">MNSDQIFIIGRQRSGTTVFRELLKNEGAFDCDEIFHGDISRPHRFYRYVLERIAKQPALVHPQSHPALFRDYVKHLRSIAKGAPLAMDVKYFGLNVIPTREDVDGRGPFLFNYMVESGARVVHIVRLNKLRILVSEELSKATGLWSVSREEDKLTEKKPLTINPKAALTFIDAQLNQQKRVAVQLNRVSDLETIEYESMFDGDVFSEHTLQVARRSMGKQDIDPRPGNIRMNPEPIAQLVENFDELVAALRGTSHEWMLTAD</sequence>
<dbReference type="EMBL" id="JBHUDD010000138">
    <property type="protein sequence ID" value="MFD1510680.1"/>
    <property type="molecule type" value="Genomic_DNA"/>
</dbReference>
<comment type="caution">
    <text evidence="1">The sequence shown here is derived from an EMBL/GenBank/DDBJ whole genome shotgun (WGS) entry which is preliminary data.</text>
</comment>
<proteinExistence type="predicted"/>
<keyword evidence="2" id="KW-1185">Reference proteome</keyword>
<dbReference type="InterPro" id="IPR027417">
    <property type="entry name" value="P-loop_NTPase"/>
</dbReference>
<accession>A0ABW4EHP5</accession>
<reference evidence="2" key="1">
    <citation type="journal article" date="2019" name="Int. J. Syst. Evol. Microbiol.">
        <title>The Global Catalogue of Microorganisms (GCM) 10K type strain sequencing project: providing services to taxonomists for standard genome sequencing and annotation.</title>
        <authorList>
            <consortium name="The Broad Institute Genomics Platform"/>
            <consortium name="The Broad Institute Genome Sequencing Center for Infectious Disease"/>
            <person name="Wu L."/>
            <person name="Ma J."/>
        </authorList>
    </citation>
    <scope>NUCLEOTIDE SEQUENCE [LARGE SCALE GENOMIC DNA]</scope>
    <source>
        <strain evidence="2">CGMCC 1.12477</strain>
    </source>
</reference>
<evidence type="ECO:0008006" key="3">
    <source>
        <dbReference type="Google" id="ProtNLM"/>
    </source>
</evidence>